<comment type="caution">
    <text evidence="4">The sequence shown here is derived from an EMBL/GenBank/DDBJ whole genome shotgun (WGS) entry which is preliminary data.</text>
</comment>
<dbReference type="InterPro" id="IPR002168">
    <property type="entry name" value="Lipase_GDXG_HIS_AS"/>
</dbReference>
<evidence type="ECO:0000259" key="3">
    <source>
        <dbReference type="Pfam" id="PF07859"/>
    </source>
</evidence>
<dbReference type="GO" id="GO:0016787">
    <property type="term" value="F:hydrolase activity"/>
    <property type="evidence" value="ECO:0007669"/>
    <property type="project" value="UniProtKB-KW"/>
</dbReference>
<comment type="similarity">
    <text evidence="1">Belongs to the 'GDXG' lipolytic enzyme family.</text>
</comment>
<proteinExistence type="inferred from homology"/>
<protein>
    <recommendedName>
        <fullName evidence="3">Alpha/beta hydrolase fold-3 domain-containing protein</fullName>
    </recommendedName>
</protein>
<keyword evidence="2" id="KW-0378">Hydrolase</keyword>
<dbReference type="PANTHER" id="PTHR48081">
    <property type="entry name" value="AB HYDROLASE SUPERFAMILY PROTEIN C4A8.06C"/>
    <property type="match status" value="1"/>
</dbReference>
<sequence>MTLGVLRGTLERNKDSVARARLLTGKAATPVPFRVKLAKIYIPRRRDILPEGMSAVDAQGVVKGEWVDWDPVENEKVPAERVILYIHGGAYFICNRKTHRGITYRLAKYSQARLLAIDYRLAPEAVFPLPLNDIISAYLFLIDPPPHTGAPKYRPEQVTFMGDSAGAALALSALLWLRDNGRQYPMPGAAALISPWLDLTHSMPSWRLNNPYDYLPDGSRDPKYITADRSHYYVKDNTQLAHPLVSPLFASEDASRPIPPLLIQCGDAEKLRDEIITFVAARFPTSPITLEMYEDQPHVFQMFATFESISRVALRRMGAWTMDVARARHVHDEQNGSRHADYASFAGPARQVLHVSNHKGHAITPVQDPVGIVDEARTILQERGQWADGHPQMSRSASMFVLDPDVALYDSDVADELDGLAIGGGQIRY</sequence>
<reference evidence="4" key="1">
    <citation type="submission" date="2020-05" db="EMBL/GenBank/DDBJ databases">
        <title>Phylogenomic resolution of chytrid fungi.</title>
        <authorList>
            <person name="Stajich J.E."/>
            <person name="Amses K."/>
            <person name="Simmons R."/>
            <person name="Seto K."/>
            <person name="Myers J."/>
            <person name="Bonds A."/>
            <person name="Quandt C.A."/>
            <person name="Barry K."/>
            <person name="Liu P."/>
            <person name="Grigoriev I."/>
            <person name="Longcore J.E."/>
            <person name="James T.Y."/>
        </authorList>
    </citation>
    <scope>NUCLEOTIDE SEQUENCE</scope>
    <source>
        <strain evidence="4">JEL0379</strain>
    </source>
</reference>
<name>A0AAD5TPZ6_9FUNG</name>
<evidence type="ECO:0000313" key="4">
    <source>
        <dbReference type="EMBL" id="KAJ3178611.1"/>
    </source>
</evidence>
<dbReference type="Pfam" id="PF07859">
    <property type="entry name" value="Abhydrolase_3"/>
    <property type="match status" value="1"/>
</dbReference>
<dbReference type="SUPFAM" id="SSF53474">
    <property type="entry name" value="alpha/beta-Hydrolases"/>
    <property type="match status" value="1"/>
</dbReference>
<keyword evidence="5" id="KW-1185">Reference proteome</keyword>
<accession>A0AAD5TPZ6</accession>
<dbReference type="InterPro" id="IPR029058">
    <property type="entry name" value="AB_hydrolase_fold"/>
</dbReference>
<dbReference type="InterPro" id="IPR050300">
    <property type="entry name" value="GDXG_lipolytic_enzyme"/>
</dbReference>
<dbReference type="PROSITE" id="PS01173">
    <property type="entry name" value="LIPASE_GDXG_HIS"/>
    <property type="match status" value="1"/>
</dbReference>
<dbReference type="EMBL" id="JADGJQ010000025">
    <property type="protein sequence ID" value="KAJ3178611.1"/>
    <property type="molecule type" value="Genomic_DNA"/>
</dbReference>
<gene>
    <name evidence="4" type="ORF">HDU87_003434</name>
</gene>
<feature type="domain" description="Alpha/beta hydrolase fold-3" evidence="3">
    <location>
        <begin position="83"/>
        <end position="301"/>
    </location>
</feature>
<dbReference type="InterPro" id="IPR013094">
    <property type="entry name" value="AB_hydrolase_3"/>
</dbReference>
<evidence type="ECO:0000256" key="1">
    <source>
        <dbReference type="ARBA" id="ARBA00010515"/>
    </source>
</evidence>
<dbReference type="Proteomes" id="UP001212152">
    <property type="component" value="Unassembled WGS sequence"/>
</dbReference>
<evidence type="ECO:0000256" key="2">
    <source>
        <dbReference type="ARBA" id="ARBA00022801"/>
    </source>
</evidence>
<dbReference type="PANTHER" id="PTHR48081:SF8">
    <property type="entry name" value="ALPHA_BETA HYDROLASE FOLD-3 DOMAIN-CONTAINING PROTEIN-RELATED"/>
    <property type="match status" value="1"/>
</dbReference>
<organism evidence="4 5">
    <name type="scientific">Geranomyces variabilis</name>
    <dbReference type="NCBI Taxonomy" id="109894"/>
    <lineage>
        <taxon>Eukaryota</taxon>
        <taxon>Fungi</taxon>
        <taxon>Fungi incertae sedis</taxon>
        <taxon>Chytridiomycota</taxon>
        <taxon>Chytridiomycota incertae sedis</taxon>
        <taxon>Chytridiomycetes</taxon>
        <taxon>Spizellomycetales</taxon>
        <taxon>Powellomycetaceae</taxon>
        <taxon>Geranomyces</taxon>
    </lineage>
</organism>
<dbReference type="Gene3D" id="3.40.50.1820">
    <property type="entry name" value="alpha/beta hydrolase"/>
    <property type="match status" value="1"/>
</dbReference>
<dbReference type="AlphaFoldDB" id="A0AAD5TPZ6"/>
<evidence type="ECO:0000313" key="5">
    <source>
        <dbReference type="Proteomes" id="UP001212152"/>
    </source>
</evidence>